<feature type="region of interest" description="Disordered" evidence="1">
    <location>
        <begin position="11"/>
        <end position="39"/>
    </location>
</feature>
<organism evidence="2 3">
    <name type="scientific">Camellia sinensis var. sinensis</name>
    <name type="common">China tea</name>
    <dbReference type="NCBI Taxonomy" id="542762"/>
    <lineage>
        <taxon>Eukaryota</taxon>
        <taxon>Viridiplantae</taxon>
        <taxon>Streptophyta</taxon>
        <taxon>Embryophyta</taxon>
        <taxon>Tracheophyta</taxon>
        <taxon>Spermatophyta</taxon>
        <taxon>Magnoliopsida</taxon>
        <taxon>eudicotyledons</taxon>
        <taxon>Gunneridae</taxon>
        <taxon>Pentapetalae</taxon>
        <taxon>asterids</taxon>
        <taxon>Ericales</taxon>
        <taxon>Theaceae</taxon>
        <taxon>Camellia</taxon>
    </lineage>
</organism>
<evidence type="ECO:0000313" key="2">
    <source>
        <dbReference type="EMBL" id="THG13525.1"/>
    </source>
</evidence>
<proteinExistence type="predicted"/>
<dbReference type="AlphaFoldDB" id="A0A4S4ECW6"/>
<comment type="caution">
    <text evidence="2">The sequence shown here is derived from an EMBL/GenBank/DDBJ whole genome shotgun (WGS) entry which is preliminary data.</text>
</comment>
<reference evidence="2 3" key="1">
    <citation type="journal article" date="2018" name="Proc. Natl. Acad. Sci. U.S.A.">
        <title>Draft genome sequence of Camellia sinensis var. sinensis provides insights into the evolution of the tea genome and tea quality.</title>
        <authorList>
            <person name="Wei C."/>
            <person name="Yang H."/>
            <person name="Wang S."/>
            <person name="Zhao J."/>
            <person name="Liu C."/>
            <person name="Gao L."/>
            <person name="Xia E."/>
            <person name="Lu Y."/>
            <person name="Tai Y."/>
            <person name="She G."/>
            <person name="Sun J."/>
            <person name="Cao H."/>
            <person name="Tong W."/>
            <person name="Gao Q."/>
            <person name="Li Y."/>
            <person name="Deng W."/>
            <person name="Jiang X."/>
            <person name="Wang W."/>
            <person name="Chen Q."/>
            <person name="Zhang S."/>
            <person name="Li H."/>
            <person name="Wu J."/>
            <person name="Wang P."/>
            <person name="Li P."/>
            <person name="Shi C."/>
            <person name="Zheng F."/>
            <person name="Jian J."/>
            <person name="Huang B."/>
            <person name="Shan D."/>
            <person name="Shi M."/>
            <person name="Fang C."/>
            <person name="Yue Y."/>
            <person name="Li F."/>
            <person name="Li D."/>
            <person name="Wei S."/>
            <person name="Han B."/>
            <person name="Jiang C."/>
            <person name="Yin Y."/>
            <person name="Xia T."/>
            <person name="Zhang Z."/>
            <person name="Bennetzen J.L."/>
            <person name="Zhao S."/>
            <person name="Wan X."/>
        </authorList>
    </citation>
    <scope>NUCLEOTIDE SEQUENCE [LARGE SCALE GENOMIC DNA]</scope>
    <source>
        <strain evidence="3">cv. Shuchazao</strain>
        <tissue evidence="2">Leaf</tissue>
    </source>
</reference>
<dbReference type="Proteomes" id="UP000306102">
    <property type="component" value="Unassembled WGS sequence"/>
</dbReference>
<feature type="compositionally biased region" description="Low complexity" evidence="1">
    <location>
        <begin position="11"/>
        <end position="24"/>
    </location>
</feature>
<evidence type="ECO:0000256" key="1">
    <source>
        <dbReference type="SAM" id="MobiDB-lite"/>
    </source>
</evidence>
<accession>A0A4S4ECW6</accession>
<name>A0A4S4ECW6_CAMSN</name>
<sequence>MKLHSLVNRMAPHSSWSHPSHAPSQVLHPQPQESEINPHFDDDLDEDWLREEEMHCIGELTKQNTREITRMVDVWNLVLEEHIRLTFNRICRLFLKRRHMDLVAFRTRLLHKHTRDPLLGVMKCNLLIGEGSGGRVTVALQSSMELGVGGDFKCEMFGHPLPYSEACFG</sequence>
<dbReference type="EMBL" id="SDRB02005849">
    <property type="protein sequence ID" value="THG13525.1"/>
    <property type="molecule type" value="Genomic_DNA"/>
</dbReference>
<gene>
    <name evidence="2" type="ORF">TEA_012097</name>
</gene>
<evidence type="ECO:0000313" key="3">
    <source>
        <dbReference type="Proteomes" id="UP000306102"/>
    </source>
</evidence>
<keyword evidence="3" id="KW-1185">Reference proteome</keyword>
<protein>
    <submittedName>
        <fullName evidence="2">Uncharacterized protein</fullName>
    </submittedName>
</protein>